<dbReference type="OrthoDB" id="1431099at2"/>
<protein>
    <recommendedName>
        <fullName evidence="3">Carboxypeptidase regulatory-like domain-containing protein</fullName>
    </recommendedName>
</protein>
<dbReference type="KEGG" id="falb:HYN59_07025"/>
<evidence type="ECO:0000313" key="1">
    <source>
        <dbReference type="EMBL" id="AWH84890.1"/>
    </source>
</evidence>
<gene>
    <name evidence="1" type="ORF">HYN59_07025</name>
</gene>
<dbReference type="Proteomes" id="UP000244929">
    <property type="component" value="Chromosome"/>
</dbReference>
<dbReference type="SUPFAM" id="SSF49464">
    <property type="entry name" value="Carboxypeptidase regulatory domain-like"/>
    <property type="match status" value="1"/>
</dbReference>
<dbReference type="EMBL" id="CP029186">
    <property type="protein sequence ID" value="AWH84890.1"/>
    <property type="molecule type" value="Genomic_DNA"/>
</dbReference>
<keyword evidence="2" id="KW-1185">Reference proteome</keyword>
<reference evidence="1 2" key="1">
    <citation type="submission" date="2018-04" db="EMBL/GenBank/DDBJ databases">
        <title>Genome sequencing of Flavobacterium sp. HYN0059.</title>
        <authorList>
            <person name="Yi H."/>
            <person name="Baek C."/>
        </authorList>
    </citation>
    <scope>NUCLEOTIDE SEQUENCE [LARGE SCALE GENOMIC DNA]</scope>
    <source>
        <strain evidence="1 2">HYN0059</strain>
    </source>
</reference>
<evidence type="ECO:0008006" key="3">
    <source>
        <dbReference type="Google" id="ProtNLM"/>
    </source>
</evidence>
<dbReference type="AlphaFoldDB" id="A0A2S1QWU9"/>
<sequence length="250" mass="27607">MKSKLIYLLLLVCTVAFPQGRKSLRGTVKSGGVNLAGVFVINNKTGDETKTDSQGNFIIAAKAGDKVAVYSDKTETREFVITDDSFRNMPYVVSVEYKATELNEVVIDETNKDDPYALGQKGRLAANTPAERKAVAGARIGPKFNDATVQGAAINGDGIINLFTGKRKALKRAVEMERRERLIAKFRTIYSDETLIVEFGIPKDNVDGFIYYCIEDKKMATAINDNKTDVVESLMPDLVLKYVEMTKNGK</sequence>
<name>A0A2S1QWU9_9FLAO</name>
<dbReference type="InterPro" id="IPR008969">
    <property type="entry name" value="CarboxyPept-like_regulatory"/>
</dbReference>
<evidence type="ECO:0000313" key="2">
    <source>
        <dbReference type="Proteomes" id="UP000244929"/>
    </source>
</evidence>
<accession>A0A2S1QWU9</accession>
<organism evidence="1 2">
    <name type="scientific">Flavobacterium album</name>
    <dbReference type="NCBI Taxonomy" id="2175091"/>
    <lineage>
        <taxon>Bacteria</taxon>
        <taxon>Pseudomonadati</taxon>
        <taxon>Bacteroidota</taxon>
        <taxon>Flavobacteriia</taxon>
        <taxon>Flavobacteriales</taxon>
        <taxon>Flavobacteriaceae</taxon>
        <taxon>Flavobacterium</taxon>
    </lineage>
</organism>
<proteinExistence type="predicted"/>
<dbReference type="RefSeq" id="WP_108777596.1">
    <property type="nucleotide sequence ID" value="NZ_CP029186.1"/>
</dbReference>